<keyword evidence="1 4" id="KW-0963">Cytoplasm</keyword>
<dbReference type="HAMAP" id="MF_00279">
    <property type="entry name" value="PdxJ"/>
    <property type="match status" value="1"/>
</dbReference>
<dbReference type="SUPFAM" id="SSF63892">
    <property type="entry name" value="Pyridoxine 5'-phosphate synthase"/>
    <property type="match status" value="1"/>
</dbReference>
<name>A0A836MR00_9NEIS</name>
<dbReference type="GO" id="GO:0005829">
    <property type="term" value="C:cytosol"/>
    <property type="evidence" value="ECO:0007669"/>
    <property type="project" value="TreeGrafter"/>
</dbReference>
<dbReference type="NCBIfam" id="NF003625">
    <property type="entry name" value="PRK05265.1-3"/>
    <property type="match status" value="1"/>
</dbReference>
<dbReference type="GO" id="GO:0008615">
    <property type="term" value="P:pyridoxine biosynthetic process"/>
    <property type="evidence" value="ECO:0007669"/>
    <property type="project" value="UniProtKB-UniRule"/>
</dbReference>
<dbReference type="UniPathway" id="UPA00244">
    <property type="reaction ID" value="UER00313"/>
</dbReference>
<keyword evidence="7" id="KW-1185">Reference proteome</keyword>
<dbReference type="CDD" id="cd00003">
    <property type="entry name" value="PNPsynthase"/>
    <property type="match status" value="1"/>
</dbReference>
<keyword evidence="3 4" id="KW-0664">Pyridoxine biosynthesis</keyword>
<feature type="binding site" evidence="4">
    <location>
        <position position="99"/>
    </location>
    <ligand>
        <name>1-deoxy-D-xylulose 5-phosphate</name>
        <dbReference type="ChEBI" id="CHEBI:57792"/>
    </ligand>
</feature>
<dbReference type="Proteomes" id="UP000027170">
    <property type="component" value="Unassembled WGS sequence"/>
</dbReference>
<evidence type="ECO:0000256" key="3">
    <source>
        <dbReference type="ARBA" id="ARBA00023096"/>
    </source>
</evidence>
<proteinExistence type="inferred from homology"/>
<evidence type="ECO:0000313" key="6">
    <source>
        <dbReference type="EMBL" id="KDN14820.1"/>
    </source>
</evidence>
<dbReference type="InterPro" id="IPR004569">
    <property type="entry name" value="PyrdxlP_synth_PdxJ"/>
</dbReference>
<feature type="binding site" evidence="4">
    <location>
        <position position="191"/>
    </location>
    <ligand>
        <name>3-amino-2-oxopropyl phosphate</name>
        <dbReference type="ChEBI" id="CHEBI:57279"/>
    </ligand>
</feature>
<comment type="subunit">
    <text evidence="4">Homooctamer; tetramer of dimers.</text>
</comment>
<sequence length="243" mass="26548">MLLGVNIDHVATVRNARGSIYPSPLEAALLAETHGADLITMHLREDRRHIHDADVFAVKNAISTRLNLEMALTPEMLDNALAVQPADVCIVPEKRQEITTEGGLDVLSQQDKVAEYTLKLTAAGIRVSLFVDADKQQIQACREVGAPVIELHTGAYADSTDKEQRQQQLARIEEAAHQASEMGIIVNAGHGLNIHNVTPIAKILAIHELNIGHALIAQAIFIGLPQAIEQMKTTIFRARSIPY</sequence>
<dbReference type="Gene3D" id="3.20.20.70">
    <property type="entry name" value="Aldolase class I"/>
    <property type="match status" value="1"/>
</dbReference>
<dbReference type="OrthoDB" id="9806590at2"/>
<evidence type="ECO:0000313" key="7">
    <source>
        <dbReference type="Proteomes" id="UP000027170"/>
    </source>
</evidence>
<dbReference type="NCBIfam" id="TIGR00559">
    <property type="entry name" value="pdxJ"/>
    <property type="match status" value="1"/>
</dbReference>
<comment type="subcellular location">
    <subcellularLocation>
        <location evidence="4">Cytoplasm</location>
    </subcellularLocation>
</comment>
<comment type="function">
    <text evidence="4">Catalyzes the complicated ring closure reaction between the two acyclic compounds 1-deoxy-D-xylulose-5-phosphate (DXP) and 3-amino-2-oxopropyl phosphate (1-amino-acetone-3-phosphate or AAP) to form pyridoxine 5'-phosphate (PNP) and inorganic phosphate.</text>
</comment>
<protein>
    <recommendedName>
        <fullName evidence="4 5">Pyridoxine 5'-phosphate synthase</fullName>
        <shortName evidence="4">PNP synthase</shortName>
        <ecNumber evidence="4 5">2.6.99.2</ecNumber>
    </recommendedName>
</protein>
<keyword evidence="2 4" id="KW-0808">Transferase</keyword>
<dbReference type="GO" id="GO:0033856">
    <property type="term" value="F:pyridoxine 5'-phosphate synthase activity"/>
    <property type="evidence" value="ECO:0007669"/>
    <property type="project" value="UniProtKB-UniRule"/>
</dbReference>
<feature type="binding site" evidence="4">
    <location>
        <position position="49"/>
    </location>
    <ligand>
        <name>1-deoxy-D-xylulose 5-phosphate</name>
        <dbReference type="ChEBI" id="CHEBI:57792"/>
    </ligand>
</feature>
<evidence type="ECO:0000256" key="1">
    <source>
        <dbReference type="ARBA" id="ARBA00022490"/>
    </source>
</evidence>
<gene>
    <name evidence="4" type="primary">pdxJ</name>
    <name evidence="6" type="ORF">SALWKB29_1279</name>
</gene>
<dbReference type="Pfam" id="PF03740">
    <property type="entry name" value="PdxJ"/>
    <property type="match status" value="1"/>
</dbReference>
<feature type="binding site" evidence="4">
    <location>
        <begin position="212"/>
        <end position="213"/>
    </location>
    <ligand>
        <name>3-amino-2-oxopropyl phosphate</name>
        <dbReference type="ChEBI" id="CHEBI:57279"/>
    </ligand>
</feature>
<feature type="binding site" evidence="4">
    <location>
        <position position="44"/>
    </location>
    <ligand>
        <name>1-deoxy-D-xylulose 5-phosphate</name>
        <dbReference type="ChEBI" id="CHEBI:57792"/>
    </ligand>
</feature>
<comment type="catalytic activity">
    <reaction evidence="4">
        <text>3-amino-2-oxopropyl phosphate + 1-deoxy-D-xylulose 5-phosphate = pyridoxine 5'-phosphate + phosphate + 2 H2O + H(+)</text>
        <dbReference type="Rhea" id="RHEA:15265"/>
        <dbReference type="ChEBI" id="CHEBI:15377"/>
        <dbReference type="ChEBI" id="CHEBI:15378"/>
        <dbReference type="ChEBI" id="CHEBI:43474"/>
        <dbReference type="ChEBI" id="CHEBI:57279"/>
        <dbReference type="ChEBI" id="CHEBI:57792"/>
        <dbReference type="ChEBI" id="CHEBI:58589"/>
        <dbReference type="EC" id="2.6.99.2"/>
    </reaction>
</comment>
<dbReference type="AlphaFoldDB" id="A0A836MR00"/>
<dbReference type="PANTHER" id="PTHR30456">
    <property type="entry name" value="PYRIDOXINE 5'-PHOSPHATE SYNTHASE"/>
    <property type="match status" value="1"/>
</dbReference>
<comment type="caution">
    <text evidence="6">The sequence shown here is derived from an EMBL/GenBank/DDBJ whole genome shotgun (WGS) entry which is preliminary data.</text>
</comment>
<dbReference type="RefSeq" id="WP_037491138.1">
    <property type="nucleotide sequence ID" value="NZ_JFZV01000005.1"/>
</dbReference>
<evidence type="ECO:0000256" key="5">
    <source>
        <dbReference type="NCBIfam" id="TIGR00559"/>
    </source>
</evidence>
<feature type="active site" description="Proton donor" evidence="4">
    <location>
        <position position="190"/>
    </location>
</feature>
<dbReference type="EC" id="2.6.99.2" evidence="4 5"/>
<feature type="binding site" evidence="4">
    <location>
        <position position="6"/>
    </location>
    <ligand>
        <name>3-amino-2-oxopropyl phosphate</name>
        <dbReference type="ChEBI" id="CHEBI:57279"/>
    </ligand>
</feature>
<feature type="binding site" evidence="4">
    <location>
        <begin position="8"/>
        <end position="9"/>
    </location>
    <ligand>
        <name>1-deoxy-D-xylulose 5-phosphate</name>
        <dbReference type="ChEBI" id="CHEBI:57792"/>
    </ligand>
</feature>
<dbReference type="EMBL" id="JFZV01000005">
    <property type="protein sequence ID" value="KDN14820.1"/>
    <property type="molecule type" value="Genomic_DNA"/>
</dbReference>
<comment type="similarity">
    <text evidence="4">Belongs to the PNP synthase family.</text>
</comment>
<reference evidence="6 7" key="1">
    <citation type="submission" date="2014-03" db="EMBL/GenBank/DDBJ databases">
        <title>The genomes of two eusocial bee gut symbionts.</title>
        <authorList>
            <person name="Kwong W.K."/>
            <person name="Engel P."/>
            <person name="Koch H."/>
            <person name="Moran N.A."/>
        </authorList>
    </citation>
    <scope>NUCLEOTIDE SEQUENCE [LARGE SCALE GENOMIC DNA]</scope>
    <source>
        <strain evidence="7">wkB29</strain>
    </source>
</reference>
<dbReference type="PANTHER" id="PTHR30456:SF0">
    <property type="entry name" value="PYRIDOXINE 5'-PHOSPHATE SYNTHASE"/>
    <property type="match status" value="1"/>
</dbReference>
<organism evidence="6 7">
    <name type="scientific">Snodgrassella communis</name>
    <dbReference type="NCBI Taxonomy" id="2946699"/>
    <lineage>
        <taxon>Bacteria</taxon>
        <taxon>Pseudomonadati</taxon>
        <taxon>Pseudomonadota</taxon>
        <taxon>Betaproteobacteria</taxon>
        <taxon>Neisseriales</taxon>
        <taxon>Neisseriaceae</taxon>
        <taxon>Snodgrassella</taxon>
    </lineage>
</organism>
<feature type="binding site" evidence="4">
    <location>
        <position position="17"/>
    </location>
    <ligand>
        <name>3-amino-2-oxopropyl phosphate</name>
        <dbReference type="ChEBI" id="CHEBI:57279"/>
    </ligand>
</feature>
<evidence type="ECO:0000256" key="2">
    <source>
        <dbReference type="ARBA" id="ARBA00022679"/>
    </source>
</evidence>
<comment type="pathway">
    <text evidence="4">Cofactor biosynthesis; pyridoxine 5'-phosphate biosynthesis; pyridoxine 5'-phosphate from D-erythrose 4-phosphate: step 5/5.</text>
</comment>
<dbReference type="NCBIfam" id="NF003623">
    <property type="entry name" value="PRK05265.1-1"/>
    <property type="match status" value="1"/>
</dbReference>
<feature type="active site" description="Proton acceptor" evidence="4">
    <location>
        <position position="69"/>
    </location>
</feature>
<evidence type="ECO:0000256" key="4">
    <source>
        <dbReference type="HAMAP-Rule" id="MF_00279"/>
    </source>
</evidence>
<dbReference type="InterPro" id="IPR036130">
    <property type="entry name" value="Pyridoxine-5'_phos_synth"/>
</dbReference>
<dbReference type="NCBIfam" id="NF003627">
    <property type="entry name" value="PRK05265.1-5"/>
    <property type="match status" value="1"/>
</dbReference>
<accession>A0A836MR00</accession>
<dbReference type="InterPro" id="IPR013785">
    <property type="entry name" value="Aldolase_TIM"/>
</dbReference>
<feature type="active site" description="Proton acceptor" evidence="4">
    <location>
        <position position="42"/>
    </location>
</feature>
<feature type="site" description="Transition state stabilizer" evidence="4">
    <location>
        <position position="150"/>
    </location>
</feature>